<dbReference type="SMART" id="SM00353">
    <property type="entry name" value="HLH"/>
    <property type="match status" value="1"/>
</dbReference>
<dbReference type="InterPro" id="IPR051358">
    <property type="entry name" value="TF_AMS/ICE1/BHLH6-like"/>
</dbReference>
<comment type="subcellular location">
    <subcellularLocation>
        <location evidence="1">Nucleus</location>
    </subcellularLocation>
</comment>
<accession>A0A8K0GVE3</accession>
<evidence type="ECO:0000256" key="4">
    <source>
        <dbReference type="ARBA" id="ARBA00023242"/>
    </source>
</evidence>
<organism evidence="8 9">
    <name type="scientific">Rhamnella rubrinervis</name>
    <dbReference type="NCBI Taxonomy" id="2594499"/>
    <lineage>
        <taxon>Eukaryota</taxon>
        <taxon>Viridiplantae</taxon>
        <taxon>Streptophyta</taxon>
        <taxon>Embryophyta</taxon>
        <taxon>Tracheophyta</taxon>
        <taxon>Spermatophyta</taxon>
        <taxon>Magnoliopsida</taxon>
        <taxon>eudicotyledons</taxon>
        <taxon>Gunneridae</taxon>
        <taxon>Pentapetalae</taxon>
        <taxon>rosids</taxon>
        <taxon>fabids</taxon>
        <taxon>Rosales</taxon>
        <taxon>Rhamnaceae</taxon>
        <taxon>rhamnoid group</taxon>
        <taxon>Rhamneae</taxon>
        <taxon>Rhamnella</taxon>
    </lineage>
</organism>
<dbReference type="GO" id="GO:0003700">
    <property type="term" value="F:DNA-binding transcription factor activity"/>
    <property type="evidence" value="ECO:0007669"/>
    <property type="project" value="TreeGrafter"/>
</dbReference>
<sequence length="340" mass="38256">MELSQHGFLEELLAPRRETWSTYTTGMGDQLFSHGWSFDCFEENPVLATSNPPFVGFSTHAEPNFECPFSDQVYPFVGGLSVPEIDSSSYAKNDTTPTPPFPSQEDYPSMVEDEEFGFLGSENQSCLEDSKDNSSCRVDMEQTADVIPAFKMGLCGEKKSKPKKLEGQPSKNLMAERRRRKRLNDRLSMLRSIVPKISKMDRTSILGDTIDYMKELLERINRLQEEGMEESTNQINLMGISKDRKPNEVLVRNSPKFDVERRDMDTRIDICCAAKPGLLVSTVNTIEALGLEIQQCVISCFNDFSLQASCSEGAEQRTLVSSEEIKQALFRNAGYGGRCL</sequence>
<dbReference type="SUPFAM" id="SSF47459">
    <property type="entry name" value="HLH, helix-loop-helix DNA-binding domain"/>
    <property type="match status" value="1"/>
</dbReference>
<evidence type="ECO:0000259" key="7">
    <source>
        <dbReference type="PROSITE" id="PS50888"/>
    </source>
</evidence>
<protein>
    <recommendedName>
        <fullName evidence="7">BHLH domain-containing protein</fullName>
    </recommendedName>
</protein>
<evidence type="ECO:0000313" key="9">
    <source>
        <dbReference type="Proteomes" id="UP000796880"/>
    </source>
</evidence>
<evidence type="ECO:0000256" key="1">
    <source>
        <dbReference type="ARBA" id="ARBA00004123"/>
    </source>
</evidence>
<keyword evidence="5" id="KW-0175">Coiled coil</keyword>
<proteinExistence type="predicted"/>
<keyword evidence="4" id="KW-0539">Nucleus</keyword>
<dbReference type="OrthoDB" id="752464at2759"/>
<evidence type="ECO:0000256" key="5">
    <source>
        <dbReference type="SAM" id="Coils"/>
    </source>
</evidence>
<dbReference type="InterPro" id="IPR011598">
    <property type="entry name" value="bHLH_dom"/>
</dbReference>
<keyword evidence="2" id="KW-0805">Transcription regulation</keyword>
<dbReference type="Pfam" id="PF22754">
    <property type="entry name" value="bHLH-TF_ACT-like_plant"/>
    <property type="match status" value="1"/>
</dbReference>
<feature type="compositionally biased region" description="Polar residues" evidence="6">
    <location>
        <begin position="87"/>
        <end position="96"/>
    </location>
</feature>
<dbReference type="InterPro" id="IPR036638">
    <property type="entry name" value="HLH_DNA-bd_sf"/>
</dbReference>
<evidence type="ECO:0000313" key="8">
    <source>
        <dbReference type="EMBL" id="KAF3439151.1"/>
    </source>
</evidence>
<dbReference type="EMBL" id="VOIH02000008">
    <property type="protein sequence ID" value="KAF3439151.1"/>
    <property type="molecule type" value="Genomic_DNA"/>
</dbReference>
<dbReference type="GO" id="GO:0043565">
    <property type="term" value="F:sequence-specific DNA binding"/>
    <property type="evidence" value="ECO:0007669"/>
    <property type="project" value="TreeGrafter"/>
</dbReference>
<feature type="domain" description="BHLH" evidence="7">
    <location>
        <begin position="167"/>
        <end position="216"/>
    </location>
</feature>
<dbReference type="GO" id="GO:0046983">
    <property type="term" value="F:protein dimerization activity"/>
    <property type="evidence" value="ECO:0007669"/>
    <property type="project" value="InterPro"/>
</dbReference>
<keyword evidence="9" id="KW-1185">Reference proteome</keyword>
<feature type="region of interest" description="Disordered" evidence="6">
    <location>
        <begin position="87"/>
        <end position="107"/>
    </location>
</feature>
<dbReference type="InterPro" id="IPR054502">
    <property type="entry name" value="bHLH-TF_ACT-like_plant"/>
</dbReference>
<dbReference type="PANTHER" id="PTHR31945">
    <property type="entry name" value="TRANSCRIPTION FACTOR SCREAM2-RELATED"/>
    <property type="match status" value="1"/>
</dbReference>
<dbReference type="Gene3D" id="4.10.280.10">
    <property type="entry name" value="Helix-loop-helix DNA-binding domain"/>
    <property type="match status" value="1"/>
</dbReference>
<dbReference type="Proteomes" id="UP000796880">
    <property type="component" value="Unassembled WGS sequence"/>
</dbReference>
<evidence type="ECO:0000256" key="2">
    <source>
        <dbReference type="ARBA" id="ARBA00023015"/>
    </source>
</evidence>
<dbReference type="GO" id="GO:0005634">
    <property type="term" value="C:nucleus"/>
    <property type="evidence" value="ECO:0007669"/>
    <property type="project" value="UniProtKB-SubCell"/>
</dbReference>
<reference evidence="8" key="1">
    <citation type="submission" date="2020-03" db="EMBL/GenBank/DDBJ databases">
        <title>A high-quality chromosome-level genome assembly of a woody plant with both climbing and erect habits, Rhamnella rubrinervis.</title>
        <authorList>
            <person name="Lu Z."/>
            <person name="Yang Y."/>
            <person name="Zhu X."/>
            <person name="Sun Y."/>
        </authorList>
    </citation>
    <scope>NUCLEOTIDE SEQUENCE</scope>
    <source>
        <strain evidence="8">BYM</strain>
        <tissue evidence="8">Leaf</tissue>
    </source>
</reference>
<dbReference type="PROSITE" id="PS50888">
    <property type="entry name" value="BHLH"/>
    <property type="match status" value="1"/>
</dbReference>
<feature type="coiled-coil region" evidence="5">
    <location>
        <begin position="206"/>
        <end position="233"/>
    </location>
</feature>
<evidence type="ECO:0000256" key="3">
    <source>
        <dbReference type="ARBA" id="ARBA00023163"/>
    </source>
</evidence>
<gene>
    <name evidence="8" type="ORF">FNV43_RR17426</name>
</gene>
<keyword evidence="3" id="KW-0804">Transcription</keyword>
<comment type="caution">
    <text evidence="8">The sequence shown here is derived from an EMBL/GenBank/DDBJ whole genome shotgun (WGS) entry which is preliminary data.</text>
</comment>
<dbReference type="Pfam" id="PF00010">
    <property type="entry name" value="HLH"/>
    <property type="match status" value="1"/>
</dbReference>
<dbReference type="PANTHER" id="PTHR31945:SF15">
    <property type="entry name" value="TRANSCRIPTION FACTOR BHLH61-RELATED"/>
    <property type="match status" value="1"/>
</dbReference>
<dbReference type="AlphaFoldDB" id="A0A8K0GVE3"/>
<evidence type="ECO:0000256" key="6">
    <source>
        <dbReference type="SAM" id="MobiDB-lite"/>
    </source>
</evidence>
<name>A0A8K0GVE3_9ROSA</name>